<organism evidence="2 3">
    <name type="scientific">Prochlorococcus phage P-SSM3</name>
    <dbReference type="NCBI Taxonomy" id="536453"/>
    <lineage>
        <taxon>Viruses</taxon>
        <taxon>Duplodnaviria</taxon>
        <taxon>Heunggongvirae</taxon>
        <taxon>Uroviricota</taxon>
        <taxon>Caudoviricetes</taxon>
        <taxon>Pantevenvirales</taxon>
        <taxon>Kyanoviridae</taxon>
        <taxon>Ronodorvirus</taxon>
        <taxon>Ronodorvirus pssm3</taxon>
    </lineage>
</organism>
<keyword evidence="1" id="KW-0812">Transmembrane</keyword>
<proteinExistence type="predicted"/>
<keyword evidence="1" id="KW-0472">Membrane</keyword>
<reference evidence="2 3" key="1">
    <citation type="submission" date="2010-10" db="EMBL/GenBank/DDBJ databases">
        <title>The Genome Sequence of Prochlorococcus phage P-SSM3.</title>
        <authorList>
            <consortium name="The Broad Institute Genome Sequencing Platform"/>
            <person name="Henn M.R."/>
            <person name="Sullivan M.S."/>
            <person name="Osburne M.S."/>
            <person name="Levin J."/>
            <person name="Malboeuf C."/>
            <person name="Casali M."/>
            <person name="Russ C."/>
            <person name="Lennon N."/>
            <person name="Chapman S.B."/>
            <person name="Erlich R."/>
            <person name="Young S.K."/>
            <person name="Yandava C."/>
            <person name="Zeng Q."/>
            <person name="Alvarado L."/>
            <person name="Anderson S."/>
            <person name="Berlin A."/>
            <person name="Chen Z."/>
            <person name="Freedman E."/>
            <person name="Gellesch M."/>
            <person name="Goldberg J."/>
            <person name="Green L."/>
            <person name="Griggs A."/>
            <person name="Gujja S."/>
            <person name="Heilman E.R."/>
            <person name="Heiman D."/>
            <person name="Hollinger A."/>
            <person name="Howarth C."/>
            <person name="Larson L."/>
            <person name="Mehta T."/>
            <person name="Pearson M."/>
            <person name="Roberts A."/>
            <person name="Ryan E."/>
            <person name="Saif S."/>
            <person name="Shea T."/>
            <person name="Shenoy N."/>
            <person name="Sisk P."/>
            <person name="Stolte C."/>
            <person name="Sykes S."/>
            <person name="White J."/>
            <person name="Yu Q."/>
            <person name="Coleman M.L."/>
            <person name="Huang K.H."/>
            <person name="Weigele P.R."/>
            <person name="DeFrancesco A.S."/>
            <person name="Kern S.E."/>
            <person name="Thompson L.R."/>
            <person name="Fu R."/>
            <person name="Hombeck B."/>
            <person name="Chisholm S.W."/>
            <person name="Haas B."/>
            <person name="Nusbaum C."/>
            <person name="Birren B."/>
        </authorList>
    </citation>
    <scope>NUCLEOTIDE SEQUENCE [LARGE SCALE GENOMIC DNA]</scope>
    <source>
        <strain evidence="2 3">P-SSM3</strain>
    </source>
</reference>
<dbReference type="RefSeq" id="YP_008130061.1">
    <property type="nucleotide sequence ID" value="NC_021559.1"/>
</dbReference>
<evidence type="ECO:0000256" key="1">
    <source>
        <dbReference type="SAM" id="Phobius"/>
    </source>
</evidence>
<evidence type="ECO:0000313" key="2">
    <source>
        <dbReference type="EMBL" id="AGN12072.1"/>
    </source>
</evidence>
<dbReference type="GeneID" id="15956813"/>
<keyword evidence="1" id="KW-1133">Transmembrane helix</keyword>
<dbReference type="KEGG" id="vg:15956813"/>
<accession>R9S5L1</accession>
<sequence length="92" mass="10293">MNDITVFIYLMGLAAVFGMTCVYMFMMMRSTLATFNNTPVKSYGDAMKAYKVPAPHPEMEGVKYGEELLVFSAEEEDDDDDGDIPVYVGENI</sequence>
<gene>
    <name evidence="2" type="ORF">PRAG_00132</name>
</gene>
<keyword evidence="3" id="KW-1185">Reference proteome</keyword>
<name>R9S5L1_9CAUD</name>
<evidence type="ECO:0000313" key="3">
    <source>
        <dbReference type="Proteomes" id="UP000201670"/>
    </source>
</evidence>
<dbReference type="EMBL" id="HQ337021">
    <property type="protein sequence ID" value="AGN12072.1"/>
    <property type="molecule type" value="Genomic_DNA"/>
</dbReference>
<feature type="transmembrane region" description="Helical" evidence="1">
    <location>
        <begin position="6"/>
        <end position="26"/>
    </location>
</feature>
<dbReference type="Proteomes" id="UP000201670">
    <property type="component" value="Segment"/>
</dbReference>
<protein>
    <submittedName>
        <fullName evidence="2">Uncharacterized protein</fullName>
    </submittedName>
</protein>